<gene>
    <name evidence="5" type="ORF">YM304_08790</name>
</gene>
<keyword evidence="6" id="KW-1185">Reference proteome</keyword>
<dbReference type="OrthoDB" id="23692at2"/>
<evidence type="ECO:0000313" key="5">
    <source>
        <dbReference type="EMBL" id="BAN01193.1"/>
    </source>
</evidence>
<protein>
    <recommendedName>
        <fullName evidence="7">Signaling protein</fullName>
    </recommendedName>
</protein>
<evidence type="ECO:0000313" key="6">
    <source>
        <dbReference type="Proteomes" id="UP000011863"/>
    </source>
</evidence>
<dbReference type="InterPro" id="IPR013767">
    <property type="entry name" value="PAS_fold"/>
</dbReference>
<dbReference type="Pfam" id="PF00989">
    <property type="entry name" value="PAS"/>
    <property type="match status" value="2"/>
</dbReference>
<dbReference type="InterPro" id="IPR035965">
    <property type="entry name" value="PAS-like_dom_sf"/>
</dbReference>
<dbReference type="SUPFAM" id="SSF55785">
    <property type="entry name" value="PYP-like sensor domain (PAS domain)"/>
    <property type="match status" value="2"/>
</dbReference>
<dbReference type="Pfam" id="PF00563">
    <property type="entry name" value="EAL"/>
    <property type="match status" value="1"/>
</dbReference>
<dbReference type="SUPFAM" id="SSF55073">
    <property type="entry name" value="Nucleotide cyclase"/>
    <property type="match status" value="1"/>
</dbReference>
<dbReference type="AlphaFoldDB" id="A0A6C7E3D8"/>
<sequence length="707" mass="76092">MSTLMTPTTEPTGTSEESAQARTPSRRHTGVTHMSGVRPVPEIDHLGDPVIAVDANGLIQYVNTTATATMAWSERDVLGLSVLELVHPDDLNLAIASLGTVGDKSVGDLIAVRVRTGTSEWKSLEVRGAQHLVDGEPMTVMICRDTTFRHRLDLDQGEVAVLRAVMANMHGMIAIVNADGRVRSINGAVTRILGHDPEVLPGQGFLRFVHPDDRAQVFDIVSNLGSYDSAALDARFLTAGGDDFVTCEFTVNNLTDDPTLGGFVVSGQVAAALSDARERVDFLADHDSRTGLLNRDGFMKSARELMRAGGGLGLMVIDVVQFRSINELYGERVGDRVLAAVADRIDLIRWPDLITARFGGDEFVLAVRSSSDSAIEMLRERVRREVAQAVLVDDQEINIGVRTATAFEPQPRLESLLASASNELMRVKRNADPETGGISFDAINERRQQLDQLRAALDAGEIQPFFQPIVSADGTVTAVEALVRWVHPVRGVLGVGEILPLAQMAGLMGAVDDRVLEQSLAFAAQLDLAGFGYIEVHVNVDPKVISQASFATKFLEKCAEFGANSAQIVIELTETDLLAPGATSLNNMQDLRRAGIHVSIDDFGTGYSSLSHLLELPVDGVKIDRRFVAGIDVDPAATNLTTAILGLSESLQLGCVAEGVEQPYQLERLASLGCNAFQGWLFAPAVAPDELIELLPRIDAVPVTADA</sequence>
<feature type="domain" description="PAS" evidence="2">
    <location>
        <begin position="43"/>
        <end position="90"/>
    </location>
</feature>
<dbReference type="InterPro" id="IPR000160">
    <property type="entry name" value="GGDEF_dom"/>
</dbReference>
<dbReference type="GO" id="GO:0006355">
    <property type="term" value="P:regulation of DNA-templated transcription"/>
    <property type="evidence" value="ECO:0007669"/>
    <property type="project" value="InterPro"/>
</dbReference>
<dbReference type="KEGG" id="aym:YM304_08790"/>
<dbReference type="Pfam" id="PF00990">
    <property type="entry name" value="GGDEF"/>
    <property type="match status" value="1"/>
</dbReference>
<dbReference type="InterPro" id="IPR001633">
    <property type="entry name" value="EAL_dom"/>
</dbReference>
<dbReference type="InterPro" id="IPR000014">
    <property type="entry name" value="PAS"/>
</dbReference>
<feature type="domain" description="GGDEF" evidence="4">
    <location>
        <begin position="310"/>
        <end position="445"/>
    </location>
</feature>
<dbReference type="Gene3D" id="3.30.450.20">
    <property type="entry name" value="PAS domain"/>
    <property type="match status" value="2"/>
</dbReference>
<dbReference type="SMART" id="SM00267">
    <property type="entry name" value="GGDEF"/>
    <property type="match status" value="1"/>
</dbReference>
<reference evidence="5 6" key="1">
    <citation type="journal article" date="2013" name="Int. J. Syst. Evol. Microbiol.">
        <title>Ilumatobacter nonamiense sp. nov. and Ilumatobacter coccineum sp. nov., isolated from seashore sand.</title>
        <authorList>
            <person name="Matsumoto A."/>
            <person name="Kasai H."/>
            <person name="Matsuo Y."/>
            <person name="Shizuri Y."/>
            <person name="Ichikawa N."/>
            <person name="Fujita N."/>
            <person name="Omura S."/>
            <person name="Takahashi Y."/>
        </authorList>
    </citation>
    <scope>NUCLEOTIDE SEQUENCE [LARGE SCALE GENOMIC DNA]</scope>
    <source>
        <strain evidence="6">NBRC 103263 / KCTC 29153 / YM16-304</strain>
    </source>
</reference>
<dbReference type="InterPro" id="IPR052155">
    <property type="entry name" value="Biofilm_reg_signaling"/>
</dbReference>
<dbReference type="SUPFAM" id="SSF141868">
    <property type="entry name" value="EAL domain-like"/>
    <property type="match status" value="1"/>
</dbReference>
<dbReference type="NCBIfam" id="TIGR00254">
    <property type="entry name" value="GGDEF"/>
    <property type="match status" value="1"/>
</dbReference>
<dbReference type="PANTHER" id="PTHR44757:SF2">
    <property type="entry name" value="BIOFILM ARCHITECTURE MAINTENANCE PROTEIN MBAA"/>
    <property type="match status" value="1"/>
</dbReference>
<dbReference type="InterPro" id="IPR043128">
    <property type="entry name" value="Rev_trsase/Diguanyl_cyclase"/>
</dbReference>
<dbReference type="CDD" id="cd01948">
    <property type="entry name" value="EAL"/>
    <property type="match status" value="1"/>
</dbReference>
<organism evidence="5 6">
    <name type="scientific">Ilumatobacter coccineus (strain NBRC 103263 / KCTC 29153 / YM16-304)</name>
    <dbReference type="NCBI Taxonomy" id="1313172"/>
    <lineage>
        <taxon>Bacteria</taxon>
        <taxon>Bacillati</taxon>
        <taxon>Actinomycetota</taxon>
        <taxon>Acidimicrobiia</taxon>
        <taxon>Acidimicrobiales</taxon>
        <taxon>Ilumatobacteraceae</taxon>
        <taxon>Ilumatobacter</taxon>
    </lineage>
</organism>
<accession>A0A6C7E3D8</accession>
<feature type="compositionally biased region" description="Low complexity" evidence="1">
    <location>
        <begin position="1"/>
        <end position="18"/>
    </location>
</feature>
<dbReference type="Gene3D" id="3.30.70.270">
    <property type="match status" value="1"/>
</dbReference>
<dbReference type="InterPro" id="IPR029787">
    <property type="entry name" value="Nucleotide_cyclase"/>
</dbReference>
<dbReference type="PROSITE" id="PS50112">
    <property type="entry name" value="PAS"/>
    <property type="match status" value="2"/>
</dbReference>
<proteinExistence type="predicted"/>
<name>A0A6C7E3D8_ILUCY</name>
<dbReference type="InterPro" id="IPR035919">
    <property type="entry name" value="EAL_sf"/>
</dbReference>
<evidence type="ECO:0000259" key="4">
    <source>
        <dbReference type="PROSITE" id="PS50887"/>
    </source>
</evidence>
<feature type="domain" description="PAS" evidence="2">
    <location>
        <begin position="158"/>
        <end position="228"/>
    </location>
</feature>
<dbReference type="CDD" id="cd01949">
    <property type="entry name" value="GGDEF"/>
    <property type="match status" value="1"/>
</dbReference>
<feature type="domain" description="EAL" evidence="3">
    <location>
        <begin position="446"/>
        <end position="699"/>
    </location>
</feature>
<evidence type="ECO:0000256" key="1">
    <source>
        <dbReference type="SAM" id="MobiDB-lite"/>
    </source>
</evidence>
<dbReference type="NCBIfam" id="TIGR00229">
    <property type="entry name" value="sensory_box"/>
    <property type="match status" value="2"/>
</dbReference>
<dbReference type="Gene3D" id="3.20.20.450">
    <property type="entry name" value="EAL domain"/>
    <property type="match status" value="1"/>
</dbReference>
<dbReference type="PANTHER" id="PTHR44757">
    <property type="entry name" value="DIGUANYLATE CYCLASE DGCP"/>
    <property type="match status" value="1"/>
</dbReference>
<evidence type="ECO:0000259" key="3">
    <source>
        <dbReference type="PROSITE" id="PS50883"/>
    </source>
</evidence>
<evidence type="ECO:0008006" key="7">
    <source>
        <dbReference type="Google" id="ProtNLM"/>
    </source>
</evidence>
<evidence type="ECO:0000259" key="2">
    <source>
        <dbReference type="PROSITE" id="PS50112"/>
    </source>
</evidence>
<dbReference type="SMART" id="SM00091">
    <property type="entry name" value="PAS"/>
    <property type="match status" value="2"/>
</dbReference>
<dbReference type="Proteomes" id="UP000011863">
    <property type="component" value="Chromosome"/>
</dbReference>
<dbReference type="CDD" id="cd00130">
    <property type="entry name" value="PAS"/>
    <property type="match status" value="2"/>
</dbReference>
<feature type="region of interest" description="Disordered" evidence="1">
    <location>
        <begin position="1"/>
        <end position="40"/>
    </location>
</feature>
<dbReference type="EMBL" id="AP012057">
    <property type="protein sequence ID" value="BAN01193.1"/>
    <property type="molecule type" value="Genomic_DNA"/>
</dbReference>
<dbReference type="PROSITE" id="PS50887">
    <property type="entry name" value="GGDEF"/>
    <property type="match status" value="1"/>
</dbReference>
<dbReference type="SMART" id="SM00052">
    <property type="entry name" value="EAL"/>
    <property type="match status" value="1"/>
</dbReference>
<dbReference type="PROSITE" id="PS50883">
    <property type="entry name" value="EAL"/>
    <property type="match status" value="1"/>
</dbReference>